<feature type="region of interest" description="Disordered" evidence="1">
    <location>
        <begin position="77"/>
        <end position="101"/>
    </location>
</feature>
<dbReference type="AlphaFoldDB" id="A0A9W8JTX4"/>
<sequence>MTLTTTLTMPMTMPMTMTMTPTLTTIERTGSLLFCPHCGTLLALPRDGEDWVVCEQCAHEEPASSYENVVITTRSDPEAFPSSLRQKRKTQTKQHEKGDQGTLVSEKCPVCGHMQAYSKEMQCGRGLDGILHVRVVQAWLAGEQLDVTLHVDADGAEEGDDAEAAECAGEEGDEGFVDGEFVRWEAG</sequence>
<proteinExistence type="predicted"/>
<accession>A0A9W8JTX4</accession>
<name>A0A9W8JTX4_9AGAR</name>
<dbReference type="EMBL" id="JANKHO010002017">
    <property type="protein sequence ID" value="KAJ3495546.1"/>
    <property type="molecule type" value="Genomic_DNA"/>
</dbReference>
<gene>
    <name evidence="3" type="ORF">NLJ89_g10609</name>
</gene>
<dbReference type="SMART" id="SM00661">
    <property type="entry name" value="RPOL9"/>
    <property type="match status" value="1"/>
</dbReference>
<feature type="domain" description="DNA-directed RNA polymerase II subunit RPB9-like zinc ribbon" evidence="2">
    <location>
        <begin position="33"/>
        <end position="83"/>
    </location>
</feature>
<keyword evidence="4" id="KW-1185">Reference proteome</keyword>
<evidence type="ECO:0000313" key="3">
    <source>
        <dbReference type="EMBL" id="KAJ3495546.1"/>
    </source>
</evidence>
<comment type="caution">
    <text evidence="3">The sequence shown here is derived from an EMBL/GenBank/DDBJ whole genome shotgun (WGS) entry which is preliminary data.</text>
</comment>
<dbReference type="OrthoDB" id="10056816at2759"/>
<reference evidence="3" key="1">
    <citation type="submission" date="2022-07" db="EMBL/GenBank/DDBJ databases">
        <title>Genome Sequence of Agrocybe chaxingu.</title>
        <authorList>
            <person name="Buettner E."/>
        </authorList>
    </citation>
    <scope>NUCLEOTIDE SEQUENCE</scope>
    <source>
        <strain evidence="3">MP-N11</strain>
    </source>
</reference>
<dbReference type="GO" id="GO:0006351">
    <property type="term" value="P:DNA-templated transcription"/>
    <property type="evidence" value="ECO:0007669"/>
    <property type="project" value="InterPro"/>
</dbReference>
<evidence type="ECO:0000256" key="1">
    <source>
        <dbReference type="SAM" id="MobiDB-lite"/>
    </source>
</evidence>
<organism evidence="3 4">
    <name type="scientific">Agrocybe chaxingu</name>
    <dbReference type="NCBI Taxonomy" id="84603"/>
    <lineage>
        <taxon>Eukaryota</taxon>
        <taxon>Fungi</taxon>
        <taxon>Dikarya</taxon>
        <taxon>Basidiomycota</taxon>
        <taxon>Agaricomycotina</taxon>
        <taxon>Agaricomycetes</taxon>
        <taxon>Agaricomycetidae</taxon>
        <taxon>Agaricales</taxon>
        <taxon>Agaricineae</taxon>
        <taxon>Strophariaceae</taxon>
        <taxon>Agrocybe</taxon>
    </lineage>
</organism>
<protein>
    <recommendedName>
        <fullName evidence="2">DNA-directed RNA polymerase II subunit RPB9-like zinc ribbon domain-containing protein</fullName>
    </recommendedName>
</protein>
<evidence type="ECO:0000313" key="4">
    <source>
        <dbReference type="Proteomes" id="UP001148786"/>
    </source>
</evidence>
<dbReference type="Pfam" id="PF02150">
    <property type="entry name" value="Zn_ribbon_RPB9"/>
    <property type="match status" value="1"/>
</dbReference>
<dbReference type="InterPro" id="IPR001529">
    <property type="entry name" value="Zn_ribbon_RPB9"/>
</dbReference>
<dbReference type="Proteomes" id="UP001148786">
    <property type="component" value="Unassembled WGS sequence"/>
</dbReference>
<evidence type="ECO:0000259" key="2">
    <source>
        <dbReference type="SMART" id="SM00661"/>
    </source>
</evidence>